<evidence type="ECO:0000313" key="1">
    <source>
        <dbReference type="EMBL" id="CAG8631834.1"/>
    </source>
</evidence>
<reference evidence="1" key="1">
    <citation type="submission" date="2021-06" db="EMBL/GenBank/DDBJ databases">
        <authorList>
            <person name="Kallberg Y."/>
            <person name="Tangrot J."/>
            <person name="Rosling A."/>
        </authorList>
    </citation>
    <scope>NUCLEOTIDE SEQUENCE</scope>
    <source>
        <strain evidence="1">MA461A</strain>
    </source>
</reference>
<proteinExistence type="predicted"/>
<keyword evidence="2" id="KW-1185">Reference proteome</keyword>
<gene>
    <name evidence="1" type="ORF">RPERSI_LOCUS7143</name>
</gene>
<comment type="caution">
    <text evidence="1">The sequence shown here is derived from an EMBL/GenBank/DDBJ whole genome shotgun (WGS) entry which is preliminary data.</text>
</comment>
<dbReference type="EMBL" id="CAJVQC010011835">
    <property type="protein sequence ID" value="CAG8631834.1"/>
    <property type="molecule type" value="Genomic_DNA"/>
</dbReference>
<sequence length="282" mass="32436">TKKLTELAKYFSEFTLFVESLKNYSLYKRHYNQIVAKPSFIKQLTNESGFLNLDENERKRLKLSNDNEKNFADFGIQVEPTSVDFGVQVSLSTINVGVQVSLPTIDFGGQVSLPTVDFGVQVSLPDLKYEILLEQIKIAKKKRNNLYKDIEDAIHKELTNYLSVILEELLLEKNQETNTIDNLINSQSQIENMKKCRFCQVSDIDNKKRVCPNCHNKLPTISEMNQQFIEQSNIKNTTDKPLVVCPYRFKELNMQGSVLKLIGYYESETQEPRTRPGFTGES</sequence>
<evidence type="ECO:0000313" key="2">
    <source>
        <dbReference type="Proteomes" id="UP000789920"/>
    </source>
</evidence>
<feature type="non-terminal residue" evidence="1">
    <location>
        <position position="282"/>
    </location>
</feature>
<protein>
    <submittedName>
        <fullName evidence="1">9068_t:CDS:1</fullName>
    </submittedName>
</protein>
<feature type="non-terminal residue" evidence="1">
    <location>
        <position position="1"/>
    </location>
</feature>
<dbReference type="Proteomes" id="UP000789920">
    <property type="component" value="Unassembled WGS sequence"/>
</dbReference>
<organism evidence="1 2">
    <name type="scientific">Racocetra persica</name>
    <dbReference type="NCBI Taxonomy" id="160502"/>
    <lineage>
        <taxon>Eukaryota</taxon>
        <taxon>Fungi</taxon>
        <taxon>Fungi incertae sedis</taxon>
        <taxon>Mucoromycota</taxon>
        <taxon>Glomeromycotina</taxon>
        <taxon>Glomeromycetes</taxon>
        <taxon>Diversisporales</taxon>
        <taxon>Gigasporaceae</taxon>
        <taxon>Racocetra</taxon>
    </lineage>
</organism>
<accession>A0ACA9N4T0</accession>
<name>A0ACA9N4T0_9GLOM</name>